<dbReference type="InterPro" id="IPR006148">
    <property type="entry name" value="Glc/Gal-6P_isomerase"/>
</dbReference>
<dbReference type="InterPro" id="IPR037171">
    <property type="entry name" value="NagB/RpiA_transferase-like"/>
</dbReference>
<evidence type="ECO:0000256" key="6">
    <source>
        <dbReference type="ARBA" id="ARBA00020337"/>
    </source>
</evidence>
<evidence type="ECO:0000256" key="4">
    <source>
        <dbReference type="ARBA" id="ARBA00010662"/>
    </source>
</evidence>
<organism evidence="9 10">
    <name type="scientific">Sulfobacillus acidophilus (strain ATCC 700253 / DSM 10332 / NAL)</name>
    <dbReference type="NCBI Taxonomy" id="679936"/>
    <lineage>
        <taxon>Bacteria</taxon>
        <taxon>Bacillati</taxon>
        <taxon>Bacillota</taxon>
        <taxon>Clostridia</taxon>
        <taxon>Eubacteriales</taxon>
        <taxon>Clostridiales Family XVII. Incertae Sedis</taxon>
        <taxon>Sulfobacillus</taxon>
    </lineage>
</organism>
<proteinExistence type="inferred from homology"/>
<dbReference type="SUPFAM" id="SSF100950">
    <property type="entry name" value="NagB/RpiA/CoA transferase-like"/>
    <property type="match status" value="1"/>
</dbReference>
<dbReference type="UniPathway" id="UPA00115">
    <property type="reaction ID" value="UER00409"/>
</dbReference>
<dbReference type="PANTHER" id="PTHR11054">
    <property type="entry name" value="6-PHOSPHOGLUCONOLACTONASE"/>
    <property type="match status" value="1"/>
</dbReference>
<evidence type="ECO:0000256" key="1">
    <source>
        <dbReference type="ARBA" id="ARBA00000832"/>
    </source>
</evidence>
<dbReference type="EMBL" id="CP003179">
    <property type="protein sequence ID" value="AEW06063.1"/>
    <property type="molecule type" value="Genomic_DNA"/>
</dbReference>
<dbReference type="CDD" id="cd01400">
    <property type="entry name" value="6PGL"/>
    <property type="match status" value="1"/>
</dbReference>
<keyword evidence="7 9" id="KW-0378">Hydrolase</keyword>
<evidence type="ECO:0000313" key="10">
    <source>
        <dbReference type="Proteomes" id="UP000005439"/>
    </source>
</evidence>
<comment type="pathway">
    <text evidence="3 7">Carbohydrate degradation; pentose phosphate pathway; D-ribulose 5-phosphate from D-glucose 6-phosphate (oxidative stage): step 2/3.</text>
</comment>
<feature type="domain" description="Glucosamine/galactosamine-6-phosphate isomerase" evidence="8">
    <location>
        <begin position="11"/>
        <end position="226"/>
    </location>
</feature>
<dbReference type="InterPro" id="IPR005900">
    <property type="entry name" value="6-phosphogluconolactonase_DevB"/>
</dbReference>
<comment type="similarity">
    <text evidence="4 7">Belongs to the glucosamine/galactosamine-6-phosphate isomerase family. 6-phosphogluconolactonase subfamily.</text>
</comment>
<dbReference type="PATRIC" id="fig|679936.5.peg.2692"/>
<dbReference type="Gene3D" id="3.40.50.1360">
    <property type="match status" value="1"/>
</dbReference>
<dbReference type="GO" id="GO:0005975">
    <property type="term" value="P:carbohydrate metabolic process"/>
    <property type="evidence" value="ECO:0007669"/>
    <property type="project" value="UniProtKB-UniRule"/>
</dbReference>
<keyword evidence="10" id="KW-1185">Reference proteome</keyword>
<dbReference type="KEGG" id="sap:Sulac_2601"/>
<evidence type="ECO:0000313" key="9">
    <source>
        <dbReference type="EMBL" id="AEW06063.1"/>
    </source>
</evidence>
<evidence type="ECO:0000256" key="2">
    <source>
        <dbReference type="ARBA" id="ARBA00002681"/>
    </source>
</evidence>
<dbReference type="AlphaFoldDB" id="G8TWS4"/>
<dbReference type="HOGENOM" id="CLU_053947_2_1_9"/>
<dbReference type="EC" id="3.1.1.31" evidence="5 7"/>
<evidence type="ECO:0000259" key="8">
    <source>
        <dbReference type="Pfam" id="PF01182"/>
    </source>
</evidence>
<evidence type="ECO:0000256" key="7">
    <source>
        <dbReference type="RuleBase" id="RU365095"/>
    </source>
</evidence>
<dbReference type="GO" id="GO:0006098">
    <property type="term" value="P:pentose-phosphate shunt"/>
    <property type="evidence" value="ECO:0007669"/>
    <property type="project" value="UniProtKB-UniPathway"/>
</dbReference>
<reference evidence="10" key="1">
    <citation type="submission" date="2011-12" db="EMBL/GenBank/DDBJ databases">
        <title>The complete genome of chromosome of Sulfobacillus acidophilus DSM 10332.</title>
        <authorList>
            <person name="Lucas S."/>
            <person name="Han J."/>
            <person name="Lapidus A."/>
            <person name="Bruce D."/>
            <person name="Goodwin L."/>
            <person name="Pitluck S."/>
            <person name="Peters L."/>
            <person name="Kyrpides N."/>
            <person name="Mavromatis K."/>
            <person name="Ivanova N."/>
            <person name="Mikhailova N."/>
            <person name="Chertkov O."/>
            <person name="Saunders E."/>
            <person name="Detter J.C."/>
            <person name="Tapia R."/>
            <person name="Han C."/>
            <person name="Land M."/>
            <person name="Hauser L."/>
            <person name="Markowitz V."/>
            <person name="Cheng J.-F."/>
            <person name="Hugenholtz P."/>
            <person name="Woyke T."/>
            <person name="Wu D."/>
            <person name="Pukall R."/>
            <person name="Gehrich-Schroeter G."/>
            <person name="Schneider S."/>
            <person name="Klenk H.-P."/>
            <person name="Eisen J.A."/>
        </authorList>
    </citation>
    <scope>NUCLEOTIDE SEQUENCE [LARGE SCALE GENOMIC DNA]</scope>
    <source>
        <strain evidence="10">ATCC 700253 / DSM 10332 / NAL</strain>
    </source>
</reference>
<accession>G8TWS4</accession>
<dbReference type="STRING" id="679936.Sulac_2601"/>
<protein>
    <recommendedName>
        <fullName evidence="6 7">6-phosphogluconolactonase</fullName>
        <shortName evidence="7">6PGL</shortName>
        <ecNumber evidence="5 7">3.1.1.31</ecNumber>
    </recommendedName>
</protein>
<comment type="catalytic activity">
    <reaction evidence="1 7">
        <text>6-phospho-D-glucono-1,5-lactone + H2O = 6-phospho-D-gluconate + H(+)</text>
        <dbReference type="Rhea" id="RHEA:12556"/>
        <dbReference type="ChEBI" id="CHEBI:15377"/>
        <dbReference type="ChEBI" id="CHEBI:15378"/>
        <dbReference type="ChEBI" id="CHEBI:57955"/>
        <dbReference type="ChEBI" id="CHEBI:58759"/>
        <dbReference type="EC" id="3.1.1.31"/>
    </reaction>
</comment>
<evidence type="ECO:0000256" key="3">
    <source>
        <dbReference type="ARBA" id="ARBA00004961"/>
    </source>
</evidence>
<dbReference type="PANTHER" id="PTHR11054:SF0">
    <property type="entry name" value="6-PHOSPHOGLUCONOLACTONASE"/>
    <property type="match status" value="1"/>
</dbReference>
<sequence length="237" mass="26597">MTNSSVHIADTPTRLVADLAAYLVQHADEVLNRQPFWNWALSGGSTPLALYDWLASHPDTLPWRQIRLYWGDERHVWPTDPASNFGAVRERLLRHPAIVPAAVYRWPTELDPAETLAYYRQVLRPLPRVDGYPQLDLVLLGMGDDGHTASLFPGSPQESVTDWVAYGPGPHWHRYTLTYPTLLKARQLVMLVTGAAKAALVKACLSDPEAPYPAARLYRQAPHMLWFLDAEAAQALT</sequence>
<dbReference type="NCBIfam" id="TIGR01198">
    <property type="entry name" value="pgl"/>
    <property type="match status" value="1"/>
</dbReference>
<reference evidence="9 10" key="2">
    <citation type="journal article" date="2012" name="Stand. Genomic Sci.">
        <title>Complete genome sequence of the moderately thermophilic mineral-sulfide-oxidizing firmicute Sulfobacillus acidophilus type strain (NAL(T)).</title>
        <authorList>
            <person name="Anderson I."/>
            <person name="Chertkov O."/>
            <person name="Chen A."/>
            <person name="Saunders E."/>
            <person name="Lapidus A."/>
            <person name="Nolan M."/>
            <person name="Lucas S."/>
            <person name="Hammon N."/>
            <person name="Deshpande S."/>
            <person name="Cheng J.F."/>
            <person name="Han C."/>
            <person name="Tapia R."/>
            <person name="Goodwin L.A."/>
            <person name="Pitluck S."/>
            <person name="Liolios K."/>
            <person name="Pagani I."/>
            <person name="Ivanova N."/>
            <person name="Mikhailova N."/>
            <person name="Pati A."/>
            <person name="Palaniappan K."/>
            <person name="Land M."/>
            <person name="Pan C."/>
            <person name="Rohde M."/>
            <person name="Pukall R."/>
            <person name="Goker M."/>
            <person name="Detter J.C."/>
            <person name="Woyke T."/>
            <person name="Bristow J."/>
            <person name="Eisen J.A."/>
            <person name="Markowitz V."/>
            <person name="Hugenholtz P."/>
            <person name="Kyrpides N.C."/>
            <person name="Klenk H.P."/>
            <person name="Mavromatis K."/>
        </authorList>
    </citation>
    <scope>NUCLEOTIDE SEQUENCE [LARGE SCALE GENOMIC DNA]</scope>
    <source>
        <strain evidence="10">ATCC 700253 / DSM 10332 / NAL</strain>
    </source>
</reference>
<dbReference type="Proteomes" id="UP000005439">
    <property type="component" value="Chromosome"/>
</dbReference>
<dbReference type="GO" id="GO:0017057">
    <property type="term" value="F:6-phosphogluconolactonase activity"/>
    <property type="evidence" value="ECO:0007669"/>
    <property type="project" value="UniProtKB-UniRule"/>
</dbReference>
<dbReference type="Pfam" id="PF01182">
    <property type="entry name" value="Glucosamine_iso"/>
    <property type="match status" value="1"/>
</dbReference>
<comment type="function">
    <text evidence="2 7">Hydrolysis of 6-phosphogluconolactone to 6-phosphogluconate.</text>
</comment>
<gene>
    <name evidence="7" type="primary">pgl</name>
    <name evidence="9" type="ordered locus">Sulac_2601</name>
</gene>
<name>G8TWS4_SULAD</name>
<evidence type="ECO:0000256" key="5">
    <source>
        <dbReference type="ARBA" id="ARBA00013198"/>
    </source>
</evidence>
<dbReference type="InterPro" id="IPR039104">
    <property type="entry name" value="6PGL"/>
</dbReference>